<organism evidence="4 5">
    <name type="scientific">Arthrobacter silviterrae</name>
    <dbReference type="NCBI Taxonomy" id="2026658"/>
    <lineage>
        <taxon>Bacteria</taxon>
        <taxon>Bacillati</taxon>
        <taxon>Actinomycetota</taxon>
        <taxon>Actinomycetes</taxon>
        <taxon>Micrococcales</taxon>
        <taxon>Micrococcaceae</taxon>
        <taxon>Arthrobacter</taxon>
    </lineage>
</organism>
<dbReference type="Pfam" id="PF13490">
    <property type="entry name" value="zf-HC2"/>
    <property type="match status" value="1"/>
</dbReference>
<evidence type="ECO:0000259" key="3">
    <source>
        <dbReference type="Pfam" id="PF13490"/>
    </source>
</evidence>
<keyword evidence="5" id="KW-1185">Reference proteome</keyword>
<evidence type="ECO:0000313" key="5">
    <source>
        <dbReference type="Proteomes" id="UP000479226"/>
    </source>
</evidence>
<keyword evidence="1" id="KW-0805">Transcription regulation</keyword>
<name>A0ABX0DBP2_9MICC</name>
<comment type="caution">
    <text evidence="4">The sequence shown here is derived from an EMBL/GenBank/DDBJ whole genome shotgun (WGS) entry which is preliminary data.</text>
</comment>
<dbReference type="Gene3D" id="1.10.10.1320">
    <property type="entry name" value="Anti-sigma factor, zinc-finger domain"/>
    <property type="match status" value="1"/>
</dbReference>
<dbReference type="InterPro" id="IPR027383">
    <property type="entry name" value="Znf_put"/>
</dbReference>
<proteinExistence type="predicted"/>
<dbReference type="InterPro" id="IPR041916">
    <property type="entry name" value="Anti_sigma_zinc_sf"/>
</dbReference>
<dbReference type="Proteomes" id="UP000479226">
    <property type="component" value="Unassembled WGS sequence"/>
</dbReference>
<protein>
    <submittedName>
        <fullName evidence="4">Anti-sigma factor</fullName>
    </submittedName>
</protein>
<feature type="domain" description="Putative zinc-finger" evidence="3">
    <location>
        <begin position="9"/>
        <end position="42"/>
    </location>
</feature>
<dbReference type="RefSeq" id="WP_165182566.1">
    <property type="nucleotide sequence ID" value="NZ_JAAKZI010000022.1"/>
</dbReference>
<gene>
    <name evidence="4" type="ORF">G6N77_12880</name>
</gene>
<dbReference type="EMBL" id="JAAKZI010000022">
    <property type="protein sequence ID" value="NGN84343.1"/>
    <property type="molecule type" value="Genomic_DNA"/>
</dbReference>
<evidence type="ECO:0000256" key="1">
    <source>
        <dbReference type="ARBA" id="ARBA00023015"/>
    </source>
</evidence>
<accession>A0ABX0DBP2</accession>
<keyword evidence="2" id="KW-0804">Transcription</keyword>
<evidence type="ECO:0000313" key="4">
    <source>
        <dbReference type="EMBL" id="NGN84343.1"/>
    </source>
</evidence>
<reference evidence="4 5" key="1">
    <citation type="submission" date="2020-02" db="EMBL/GenBank/DDBJ databases">
        <title>Genome sequence of the type strain DSM 27180 of Arthrobacter silviterrae.</title>
        <authorList>
            <person name="Gao J."/>
            <person name="Sun J."/>
        </authorList>
    </citation>
    <scope>NUCLEOTIDE SEQUENCE [LARGE SCALE GENOMIC DNA]</scope>
    <source>
        <strain evidence="4 5">DSM 27180</strain>
    </source>
</reference>
<sequence>MTPSSPLTCRQVVEMLTDYLEGALAPSTAAALEEHLATCPGCSTYLAQISHTVRLLGAVTPDELPESTQKGLVAAFRGLRPPRP</sequence>
<evidence type="ECO:0000256" key="2">
    <source>
        <dbReference type="ARBA" id="ARBA00023163"/>
    </source>
</evidence>